<feature type="region of interest" description="Disordered" evidence="1">
    <location>
        <begin position="39"/>
        <end position="62"/>
    </location>
</feature>
<name>A0ABY2HJI4_9HYPO</name>
<feature type="region of interest" description="Disordered" evidence="1">
    <location>
        <begin position="1"/>
        <end position="20"/>
    </location>
</feature>
<gene>
    <name evidence="2" type="ORF">CCMA1212_000393</name>
</gene>
<evidence type="ECO:0000256" key="1">
    <source>
        <dbReference type="SAM" id="MobiDB-lite"/>
    </source>
</evidence>
<proteinExistence type="predicted"/>
<protein>
    <submittedName>
        <fullName evidence="2">Uncharacterized protein</fullName>
    </submittedName>
</protein>
<comment type="caution">
    <text evidence="2">The sequence shown here is derived from an EMBL/GenBank/DDBJ whole genome shotgun (WGS) entry which is preliminary data.</text>
</comment>
<feature type="region of interest" description="Disordered" evidence="1">
    <location>
        <begin position="309"/>
        <end position="330"/>
    </location>
</feature>
<evidence type="ECO:0000313" key="2">
    <source>
        <dbReference type="EMBL" id="TFB07781.1"/>
    </source>
</evidence>
<dbReference type="RefSeq" id="XP_073563982.1">
    <property type="nucleotide sequence ID" value="XM_073697864.1"/>
</dbReference>
<accession>A0ABY2HJI4</accession>
<organism evidence="2 3">
    <name type="scientific">Trichoderma ghanense</name>
    <dbReference type="NCBI Taxonomy" id="65468"/>
    <lineage>
        <taxon>Eukaryota</taxon>
        <taxon>Fungi</taxon>
        <taxon>Dikarya</taxon>
        <taxon>Ascomycota</taxon>
        <taxon>Pezizomycotina</taxon>
        <taxon>Sordariomycetes</taxon>
        <taxon>Hypocreomycetidae</taxon>
        <taxon>Hypocreales</taxon>
        <taxon>Hypocreaceae</taxon>
        <taxon>Trichoderma</taxon>
    </lineage>
</organism>
<sequence>MNSRQIDEEPPINIRISSSPPISIPFHLRHRPRHHETYAYEPPLHQDGPLGVPRLQPSPADHQTNRSMMQLASSPSIVTSMSTASLFAQATPLQDLGDVVQFNQERANASQRRNETSQIHGLTTSFGWEGDVLTSQGLPLDRHHDVNISSMDVCLEETISGDTQLFTDQLSDDLGEPPWQANGCYPGSTHDHLDLDLHTPALQDGHRRHIAGLASEPRQHGPTGSSNSQQALAVEAGVEQMVKTLDSLYMRISMGMDVNGPHETQRTFMCPYAMRYPNRVNHNCFQKLNTIPYVKQHLRHNHHDAIGCPHRCQNRRPGPRPPRSRPGAGLSFGPNMCLQINKQRSDRSKTHKEQWERIYQILFPGADRISDPYIGDSTVRRLRGFFKFMETHGTECLGPVYAQLPDTMFYPEPEVMYRRAFCTWLPRVFESRFPPQGQLLLGDFLNQINLFLRDRSFLLNCSSGPATLRNAAALSCIRQMEPFTPVSLMGFQSSQQLSYSAIPSPYLTQQQSPFQPTMGVSLWETRDHPTPSETCCLDTPVPPEADFDSVTLLPDEAGLGYQLDPGFDFLFDQHSPMPGSAPQASLEADVEAILSQLDTGEPEL</sequence>
<feature type="compositionally biased region" description="Low complexity" evidence="1">
    <location>
        <begin position="11"/>
        <end position="20"/>
    </location>
</feature>
<dbReference type="GeneID" id="300572314"/>
<dbReference type="EMBL" id="PPTA01000001">
    <property type="protein sequence ID" value="TFB07781.1"/>
    <property type="molecule type" value="Genomic_DNA"/>
</dbReference>
<evidence type="ECO:0000313" key="3">
    <source>
        <dbReference type="Proteomes" id="UP001642720"/>
    </source>
</evidence>
<keyword evidence="3" id="KW-1185">Reference proteome</keyword>
<dbReference type="Proteomes" id="UP001642720">
    <property type="component" value="Unassembled WGS sequence"/>
</dbReference>
<reference evidence="2 3" key="1">
    <citation type="submission" date="2018-01" db="EMBL/GenBank/DDBJ databases">
        <title>Genome characterization of the sugarcane-associated fungus Trichoderma ghanense CCMA-1212 and their application in lignocelulose bioconversion.</title>
        <authorList>
            <person name="Steindorff A.S."/>
            <person name="Mendes T.D."/>
            <person name="Vilela E.S.D."/>
            <person name="Rodrigues D.S."/>
            <person name="Formighieri E.F."/>
            <person name="Melo I.S."/>
            <person name="Favaro L.C.L."/>
        </authorList>
    </citation>
    <scope>NUCLEOTIDE SEQUENCE [LARGE SCALE GENOMIC DNA]</scope>
    <source>
        <strain evidence="2 3">CCMA-1212</strain>
    </source>
</reference>